<evidence type="ECO:0000256" key="3">
    <source>
        <dbReference type="ARBA" id="ARBA00022723"/>
    </source>
</evidence>
<dbReference type="Pfam" id="PF16745">
    <property type="entry name" value="RsgA_N"/>
    <property type="match status" value="1"/>
</dbReference>
<evidence type="ECO:0000313" key="14">
    <source>
        <dbReference type="Proteomes" id="UP000051249"/>
    </source>
</evidence>
<evidence type="ECO:0000256" key="9">
    <source>
        <dbReference type="ARBA" id="ARBA00023134"/>
    </source>
</evidence>
<dbReference type="InterPro" id="IPR030378">
    <property type="entry name" value="G_CP_dom"/>
</dbReference>
<dbReference type="RefSeq" id="WP_057799352.1">
    <property type="nucleotide sequence ID" value="NZ_BJZZ01000014.1"/>
</dbReference>
<dbReference type="OrthoDB" id="9809485at2"/>
<comment type="function">
    <text evidence="10">One of several proteins that assist in the late maturation steps of the functional core of the 30S ribosomal subunit. Helps release RbfA from mature subunits. May play a role in the assembly of ribosomal proteins into the subunit. Circularly permuted GTPase that catalyzes slow GTP hydrolysis, GTPase activity is stimulated by the 30S ribosomal subunit.</text>
</comment>
<dbReference type="Gene3D" id="1.10.40.50">
    <property type="entry name" value="Probable gtpase engc, domain 3"/>
    <property type="match status" value="1"/>
</dbReference>
<dbReference type="EC" id="3.6.1.-" evidence="10"/>
<feature type="binding site" evidence="10">
    <location>
        <position position="262"/>
    </location>
    <ligand>
        <name>Zn(2+)</name>
        <dbReference type="ChEBI" id="CHEBI:29105"/>
    </ligand>
</feature>
<dbReference type="NCBIfam" id="TIGR00157">
    <property type="entry name" value="ribosome small subunit-dependent GTPase A"/>
    <property type="match status" value="1"/>
</dbReference>
<comment type="caution">
    <text evidence="13">The sequence shown here is derived from an EMBL/GenBank/DDBJ whole genome shotgun (WGS) entry which is preliminary data.</text>
</comment>
<keyword evidence="2 10" id="KW-0690">Ribosome biogenesis</keyword>
<dbReference type="GO" id="GO:0005737">
    <property type="term" value="C:cytoplasm"/>
    <property type="evidence" value="ECO:0007669"/>
    <property type="project" value="UniProtKB-SubCell"/>
</dbReference>
<dbReference type="PATRIC" id="fig|480391.4.peg.400"/>
<proteinExistence type="inferred from homology"/>
<evidence type="ECO:0000256" key="8">
    <source>
        <dbReference type="ARBA" id="ARBA00022884"/>
    </source>
</evidence>
<feature type="binding site" evidence="10">
    <location>
        <position position="254"/>
    </location>
    <ligand>
        <name>Zn(2+)</name>
        <dbReference type="ChEBI" id="CHEBI:29105"/>
    </ligand>
</feature>
<feature type="binding site" evidence="10">
    <location>
        <position position="256"/>
    </location>
    <ligand>
        <name>Zn(2+)</name>
        <dbReference type="ChEBI" id="CHEBI:29105"/>
    </ligand>
</feature>
<keyword evidence="4 10" id="KW-0699">rRNA-binding</keyword>
<evidence type="ECO:0000256" key="10">
    <source>
        <dbReference type="HAMAP-Rule" id="MF_01820"/>
    </source>
</evidence>
<dbReference type="EMBL" id="JQCQ01000015">
    <property type="protein sequence ID" value="KRO25169.1"/>
    <property type="molecule type" value="Genomic_DNA"/>
</dbReference>
<dbReference type="GO" id="GO:0005525">
    <property type="term" value="F:GTP binding"/>
    <property type="evidence" value="ECO:0007669"/>
    <property type="project" value="UniProtKB-UniRule"/>
</dbReference>
<evidence type="ECO:0000256" key="2">
    <source>
        <dbReference type="ARBA" id="ARBA00022517"/>
    </source>
</evidence>
<dbReference type="InterPro" id="IPR004881">
    <property type="entry name" value="Ribosome_biogen_GTPase_RsgA"/>
</dbReference>
<dbReference type="Pfam" id="PF03193">
    <property type="entry name" value="RsgA_GTPase"/>
    <property type="match status" value="1"/>
</dbReference>
<dbReference type="CDD" id="cd04466">
    <property type="entry name" value="S1_YloQ_GTPase"/>
    <property type="match status" value="1"/>
</dbReference>
<keyword evidence="6 10" id="KW-0378">Hydrolase</keyword>
<reference evidence="13 14" key="1">
    <citation type="journal article" date="2015" name="Genome Announc.">
        <title>Expanding the biotechnology potential of lactobacilli through comparative genomics of 213 strains and associated genera.</title>
        <authorList>
            <person name="Sun Z."/>
            <person name="Harris H.M."/>
            <person name="McCann A."/>
            <person name="Guo C."/>
            <person name="Argimon S."/>
            <person name="Zhang W."/>
            <person name="Yang X."/>
            <person name="Jeffery I.B."/>
            <person name="Cooney J.C."/>
            <person name="Kagawa T.F."/>
            <person name="Liu W."/>
            <person name="Song Y."/>
            <person name="Salvetti E."/>
            <person name="Wrobel A."/>
            <person name="Rasinkangas P."/>
            <person name="Parkhill J."/>
            <person name="Rea M.C."/>
            <person name="O'Sullivan O."/>
            <person name="Ritari J."/>
            <person name="Douillard F.P."/>
            <person name="Paul Ross R."/>
            <person name="Yang R."/>
            <person name="Briner A.E."/>
            <person name="Felis G.E."/>
            <person name="de Vos W.M."/>
            <person name="Barrangou R."/>
            <person name="Klaenhammer T.R."/>
            <person name="Caufield P.W."/>
            <person name="Cui Y."/>
            <person name="Zhang H."/>
            <person name="O'Toole P.W."/>
        </authorList>
    </citation>
    <scope>NUCLEOTIDE SEQUENCE [LARGE SCALE GENOMIC DNA]</scope>
    <source>
        <strain evidence="13 14">DSM 23026</strain>
    </source>
</reference>
<feature type="binding site" evidence="10">
    <location>
        <begin position="113"/>
        <end position="116"/>
    </location>
    <ligand>
        <name>GTP</name>
        <dbReference type="ChEBI" id="CHEBI:37565"/>
    </ligand>
</feature>
<dbReference type="PANTHER" id="PTHR32120:SF11">
    <property type="entry name" value="SMALL RIBOSOMAL SUBUNIT BIOGENESIS GTPASE RSGA 1, MITOCHONDRIAL-RELATED"/>
    <property type="match status" value="1"/>
</dbReference>
<protein>
    <recommendedName>
        <fullName evidence="10">Small ribosomal subunit biogenesis GTPase RsgA</fullName>
        <ecNumber evidence="10">3.6.1.-</ecNumber>
    </recommendedName>
</protein>
<dbReference type="CDD" id="cd01854">
    <property type="entry name" value="YjeQ_EngC"/>
    <property type="match status" value="1"/>
</dbReference>
<dbReference type="InterPro" id="IPR012340">
    <property type="entry name" value="NA-bd_OB-fold"/>
</dbReference>
<dbReference type="PROSITE" id="PS51721">
    <property type="entry name" value="G_CP"/>
    <property type="match status" value="1"/>
</dbReference>
<dbReference type="HAMAP" id="MF_01820">
    <property type="entry name" value="GTPase_RsgA"/>
    <property type="match status" value="1"/>
</dbReference>
<dbReference type="Gene3D" id="2.40.50.140">
    <property type="entry name" value="Nucleic acid-binding proteins"/>
    <property type="match status" value="1"/>
</dbReference>
<comment type="cofactor">
    <cofactor evidence="10">
        <name>Zn(2+)</name>
        <dbReference type="ChEBI" id="CHEBI:29105"/>
    </cofactor>
    <text evidence="10">Binds 1 zinc ion per subunit.</text>
</comment>
<sequence>MENGQIIQLLAGFYDVLTDEGKVIRTRARGNFRKNKISPLVGDFVEFKTAEDDTGYITSILDRKNTLVRPPLANIDQAIVVTACVEPDFSSNLLDRQLVALEEKHIQPQIYFSKTDLLNTEQVEHFQEISDYYQSIGYSVYFEPDAFSASNLKKLRNSFKDQLTIFMGQTGAGKSTLLNHIDPALNIETGAVSQALNRGKHTTRKVSLLPIDGGLVADTPGFSTYAVFEMDEYELKEDFVDFVHYAANCQFRECLHLNEPNCGVKKALDEGKILESRYQNYLQFMELIRAQKPKYKQKGYQKKTNRRKSK</sequence>
<keyword evidence="14" id="KW-1185">Reference proteome</keyword>
<keyword evidence="5 10" id="KW-0547">Nucleotide-binding</keyword>
<comment type="subcellular location">
    <subcellularLocation>
        <location evidence="10">Cytoplasm</location>
    </subcellularLocation>
</comment>
<evidence type="ECO:0000256" key="6">
    <source>
        <dbReference type="ARBA" id="ARBA00022801"/>
    </source>
</evidence>
<keyword evidence="3 10" id="KW-0479">Metal-binding</keyword>
<organism evidence="13 14">
    <name type="scientific">Pediococcus argentinicus</name>
    <dbReference type="NCBI Taxonomy" id="480391"/>
    <lineage>
        <taxon>Bacteria</taxon>
        <taxon>Bacillati</taxon>
        <taxon>Bacillota</taxon>
        <taxon>Bacilli</taxon>
        <taxon>Lactobacillales</taxon>
        <taxon>Lactobacillaceae</taxon>
        <taxon>Pediococcus</taxon>
    </lineage>
</organism>
<accession>A0A0R2NH70</accession>
<dbReference type="AlphaFoldDB" id="A0A0R2NH70"/>
<feature type="binding site" evidence="10">
    <location>
        <begin position="168"/>
        <end position="176"/>
    </location>
    <ligand>
        <name>GTP</name>
        <dbReference type="ChEBI" id="CHEBI:37565"/>
    </ligand>
</feature>
<comment type="similarity">
    <text evidence="10">Belongs to the TRAFAC class YlqF/YawG GTPase family. RsgA subfamily.</text>
</comment>
<feature type="domain" description="EngC GTPase" evidence="11">
    <location>
        <begin position="73"/>
        <end position="223"/>
    </location>
</feature>
<dbReference type="Proteomes" id="UP000051249">
    <property type="component" value="Unassembled WGS sequence"/>
</dbReference>
<dbReference type="InterPro" id="IPR031944">
    <property type="entry name" value="RsgA_N"/>
</dbReference>
<dbReference type="GO" id="GO:0042274">
    <property type="term" value="P:ribosomal small subunit biogenesis"/>
    <property type="evidence" value="ECO:0007669"/>
    <property type="project" value="UniProtKB-UniRule"/>
</dbReference>
<dbReference type="GO" id="GO:0046872">
    <property type="term" value="F:metal ion binding"/>
    <property type="evidence" value="ECO:0007669"/>
    <property type="project" value="UniProtKB-KW"/>
</dbReference>
<dbReference type="GO" id="GO:0003924">
    <property type="term" value="F:GTPase activity"/>
    <property type="evidence" value="ECO:0007669"/>
    <property type="project" value="UniProtKB-UniRule"/>
</dbReference>
<dbReference type="SUPFAM" id="SSF52540">
    <property type="entry name" value="P-loop containing nucleoside triphosphate hydrolases"/>
    <property type="match status" value="1"/>
</dbReference>
<keyword evidence="9 10" id="KW-0342">GTP-binding</keyword>
<evidence type="ECO:0000259" key="11">
    <source>
        <dbReference type="PROSITE" id="PS50936"/>
    </source>
</evidence>
<feature type="binding site" evidence="10">
    <location>
        <position position="249"/>
    </location>
    <ligand>
        <name>Zn(2+)</name>
        <dbReference type="ChEBI" id="CHEBI:29105"/>
    </ligand>
</feature>
<feature type="domain" description="CP-type G" evidence="12">
    <location>
        <begin position="64"/>
        <end position="225"/>
    </location>
</feature>
<dbReference type="InterPro" id="IPR010914">
    <property type="entry name" value="RsgA_GTPase_dom"/>
</dbReference>
<dbReference type="InterPro" id="IPR027417">
    <property type="entry name" value="P-loop_NTPase"/>
</dbReference>
<evidence type="ECO:0000259" key="12">
    <source>
        <dbReference type="PROSITE" id="PS51721"/>
    </source>
</evidence>
<dbReference type="GO" id="GO:0019843">
    <property type="term" value="F:rRNA binding"/>
    <property type="evidence" value="ECO:0007669"/>
    <property type="project" value="UniProtKB-KW"/>
</dbReference>
<dbReference type="Gene3D" id="3.40.50.300">
    <property type="entry name" value="P-loop containing nucleotide triphosphate hydrolases"/>
    <property type="match status" value="1"/>
</dbReference>
<evidence type="ECO:0000313" key="13">
    <source>
        <dbReference type="EMBL" id="KRO25169.1"/>
    </source>
</evidence>
<gene>
    <name evidence="10" type="primary">rsgA</name>
    <name evidence="13" type="ORF">IV88_GL000396</name>
</gene>
<evidence type="ECO:0000256" key="5">
    <source>
        <dbReference type="ARBA" id="ARBA00022741"/>
    </source>
</evidence>
<dbReference type="PANTHER" id="PTHR32120">
    <property type="entry name" value="SMALL RIBOSOMAL SUBUNIT BIOGENESIS GTPASE RSGA"/>
    <property type="match status" value="1"/>
</dbReference>
<keyword evidence="1 10" id="KW-0963">Cytoplasm</keyword>
<name>A0A0R2NH70_9LACO</name>
<keyword evidence="7 10" id="KW-0862">Zinc</keyword>
<evidence type="ECO:0000256" key="4">
    <source>
        <dbReference type="ARBA" id="ARBA00022730"/>
    </source>
</evidence>
<dbReference type="SUPFAM" id="SSF50249">
    <property type="entry name" value="Nucleic acid-binding proteins"/>
    <property type="match status" value="1"/>
</dbReference>
<evidence type="ECO:0000256" key="1">
    <source>
        <dbReference type="ARBA" id="ARBA00022490"/>
    </source>
</evidence>
<dbReference type="PROSITE" id="PS50936">
    <property type="entry name" value="ENGC_GTPASE"/>
    <property type="match status" value="1"/>
</dbReference>
<evidence type="ECO:0000256" key="7">
    <source>
        <dbReference type="ARBA" id="ARBA00022833"/>
    </source>
</evidence>
<comment type="subunit">
    <text evidence="10">Monomer. Associates with 30S ribosomal subunit, binds 16S rRNA.</text>
</comment>
<keyword evidence="8 10" id="KW-0694">RNA-binding</keyword>